<feature type="compositionally biased region" description="Basic residues" evidence="1">
    <location>
        <begin position="34"/>
        <end position="44"/>
    </location>
</feature>
<comment type="caution">
    <text evidence="2">The sequence shown here is derived from an EMBL/GenBank/DDBJ whole genome shotgun (WGS) entry which is preliminary data.</text>
</comment>
<dbReference type="EMBL" id="BLXT01005746">
    <property type="protein sequence ID" value="GFO25448.1"/>
    <property type="molecule type" value="Genomic_DNA"/>
</dbReference>
<organism evidence="2 3">
    <name type="scientific">Plakobranchus ocellatus</name>
    <dbReference type="NCBI Taxonomy" id="259542"/>
    <lineage>
        <taxon>Eukaryota</taxon>
        <taxon>Metazoa</taxon>
        <taxon>Spiralia</taxon>
        <taxon>Lophotrochozoa</taxon>
        <taxon>Mollusca</taxon>
        <taxon>Gastropoda</taxon>
        <taxon>Heterobranchia</taxon>
        <taxon>Euthyneura</taxon>
        <taxon>Panpulmonata</taxon>
        <taxon>Sacoglossa</taxon>
        <taxon>Placobranchoidea</taxon>
        <taxon>Plakobranchidae</taxon>
        <taxon>Plakobranchus</taxon>
    </lineage>
</organism>
<evidence type="ECO:0000313" key="2">
    <source>
        <dbReference type="EMBL" id="GFO25448.1"/>
    </source>
</evidence>
<name>A0AAV4C0N1_9GAST</name>
<reference evidence="2 3" key="1">
    <citation type="journal article" date="2021" name="Elife">
        <title>Chloroplast acquisition without the gene transfer in kleptoplastic sea slugs, Plakobranchus ocellatus.</title>
        <authorList>
            <person name="Maeda T."/>
            <person name="Takahashi S."/>
            <person name="Yoshida T."/>
            <person name="Shimamura S."/>
            <person name="Takaki Y."/>
            <person name="Nagai Y."/>
            <person name="Toyoda A."/>
            <person name="Suzuki Y."/>
            <person name="Arimoto A."/>
            <person name="Ishii H."/>
            <person name="Satoh N."/>
            <person name="Nishiyama T."/>
            <person name="Hasebe M."/>
            <person name="Maruyama T."/>
            <person name="Minagawa J."/>
            <person name="Obokata J."/>
            <person name="Shigenobu S."/>
        </authorList>
    </citation>
    <scope>NUCLEOTIDE SEQUENCE [LARGE SCALE GENOMIC DNA]</scope>
</reference>
<dbReference type="Proteomes" id="UP000735302">
    <property type="component" value="Unassembled WGS sequence"/>
</dbReference>
<keyword evidence="3" id="KW-1185">Reference proteome</keyword>
<protein>
    <submittedName>
        <fullName evidence="2">Uncharacterized protein</fullName>
    </submittedName>
</protein>
<proteinExistence type="predicted"/>
<accession>A0AAV4C0N1</accession>
<sequence>MSVSDKAPDDDDEQRKISGKKNKTRNGIDFIAKPHSRSSNHQKCSKSVVSPDYAQRYQRDKPQSTAPIDPFKS</sequence>
<dbReference type="AlphaFoldDB" id="A0AAV4C0N1"/>
<feature type="region of interest" description="Disordered" evidence="1">
    <location>
        <begin position="1"/>
        <end position="73"/>
    </location>
</feature>
<evidence type="ECO:0000256" key="1">
    <source>
        <dbReference type="SAM" id="MobiDB-lite"/>
    </source>
</evidence>
<gene>
    <name evidence="2" type="ORF">PoB_005195300</name>
</gene>
<evidence type="ECO:0000313" key="3">
    <source>
        <dbReference type="Proteomes" id="UP000735302"/>
    </source>
</evidence>